<evidence type="ECO:0000256" key="2">
    <source>
        <dbReference type="ARBA" id="ARBA00008974"/>
    </source>
</evidence>
<evidence type="ECO:0000313" key="7">
    <source>
        <dbReference type="EMBL" id="MBB5430980.1"/>
    </source>
</evidence>
<protein>
    <submittedName>
        <fullName evidence="7">Purine-cytosine permease-like protein</fullName>
    </submittedName>
</protein>
<feature type="transmembrane region" description="Helical" evidence="6">
    <location>
        <begin position="168"/>
        <end position="191"/>
    </location>
</feature>
<feature type="transmembrane region" description="Helical" evidence="6">
    <location>
        <begin position="203"/>
        <end position="222"/>
    </location>
</feature>
<dbReference type="GO" id="GO:0005886">
    <property type="term" value="C:plasma membrane"/>
    <property type="evidence" value="ECO:0007669"/>
    <property type="project" value="TreeGrafter"/>
</dbReference>
<keyword evidence="8" id="KW-1185">Reference proteome</keyword>
<organism evidence="7 8">
    <name type="scientific">Nocardiopsis composta</name>
    <dbReference type="NCBI Taxonomy" id="157465"/>
    <lineage>
        <taxon>Bacteria</taxon>
        <taxon>Bacillati</taxon>
        <taxon>Actinomycetota</taxon>
        <taxon>Actinomycetes</taxon>
        <taxon>Streptosporangiales</taxon>
        <taxon>Nocardiopsidaceae</taxon>
        <taxon>Nocardiopsis</taxon>
    </lineage>
</organism>
<comment type="similarity">
    <text evidence="2">Belongs to the purine-cytosine permease (2.A.39) family.</text>
</comment>
<dbReference type="Pfam" id="PF02133">
    <property type="entry name" value="Transp_cyt_pur"/>
    <property type="match status" value="1"/>
</dbReference>
<evidence type="ECO:0000256" key="6">
    <source>
        <dbReference type="SAM" id="Phobius"/>
    </source>
</evidence>
<dbReference type="EMBL" id="JACHDB010000001">
    <property type="protein sequence ID" value="MBB5430980.1"/>
    <property type="molecule type" value="Genomic_DNA"/>
</dbReference>
<proteinExistence type="inferred from homology"/>
<feature type="transmembrane region" description="Helical" evidence="6">
    <location>
        <begin position="97"/>
        <end position="119"/>
    </location>
</feature>
<feature type="transmembrane region" description="Helical" evidence="6">
    <location>
        <begin position="33"/>
        <end position="54"/>
    </location>
</feature>
<comment type="caution">
    <text evidence="7">The sequence shown here is derived from an EMBL/GenBank/DDBJ whole genome shotgun (WGS) entry which is preliminary data.</text>
</comment>
<accession>A0A7W8QJM9</accession>
<evidence type="ECO:0000256" key="5">
    <source>
        <dbReference type="ARBA" id="ARBA00023136"/>
    </source>
</evidence>
<dbReference type="AlphaFoldDB" id="A0A7W8QJM9"/>
<dbReference type="Proteomes" id="UP000572635">
    <property type="component" value="Unassembled WGS sequence"/>
</dbReference>
<reference evidence="7 8" key="1">
    <citation type="submission" date="2020-08" db="EMBL/GenBank/DDBJ databases">
        <title>Sequencing the genomes of 1000 actinobacteria strains.</title>
        <authorList>
            <person name="Klenk H.-P."/>
        </authorList>
    </citation>
    <scope>NUCLEOTIDE SEQUENCE [LARGE SCALE GENOMIC DNA]</scope>
    <source>
        <strain evidence="7 8">DSM 44551</strain>
    </source>
</reference>
<keyword evidence="3 6" id="KW-0812">Transmembrane</keyword>
<evidence type="ECO:0000256" key="1">
    <source>
        <dbReference type="ARBA" id="ARBA00004141"/>
    </source>
</evidence>
<dbReference type="GO" id="GO:0015209">
    <property type="term" value="F:cytosine transmembrane transporter activity"/>
    <property type="evidence" value="ECO:0007669"/>
    <property type="project" value="InterPro"/>
</dbReference>
<dbReference type="PANTHER" id="PTHR30569:SF0">
    <property type="entry name" value="CYTOSINE PERMEASE"/>
    <property type="match status" value="1"/>
</dbReference>
<keyword evidence="5 6" id="KW-0472">Membrane</keyword>
<evidence type="ECO:0000256" key="4">
    <source>
        <dbReference type="ARBA" id="ARBA00022989"/>
    </source>
</evidence>
<dbReference type="RefSeq" id="WP_246528185.1">
    <property type="nucleotide sequence ID" value="NZ_BAAAJD010000225.1"/>
</dbReference>
<evidence type="ECO:0000313" key="8">
    <source>
        <dbReference type="Proteomes" id="UP000572635"/>
    </source>
</evidence>
<dbReference type="InterPro" id="IPR030191">
    <property type="entry name" value="CodB"/>
</dbReference>
<keyword evidence="4 6" id="KW-1133">Transmembrane helix</keyword>
<feature type="transmembrane region" description="Helical" evidence="6">
    <location>
        <begin position="145"/>
        <end position="162"/>
    </location>
</feature>
<feature type="transmembrane region" description="Helical" evidence="6">
    <location>
        <begin position="234"/>
        <end position="251"/>
    </location>
</feature>
<dbReference type="PANTHER" id="PTHR30569">
    <property type="entry name" value="CYTOSINE TRANSPORTER CODB"/>
    <property type="match status" value="1"/>
</dbReference>
<name>A0A7W8QJM9_9ACTN</name>
<comment type="subcellular location">
    <subcellularLocation>
        <location evidence="1">Membrane</location>
        <topology evidence="1">Multi-pass membrane protein</topology>
    </subcellularLocation>
</comment>
<gene>
    <name evidence="7" type="ORF">HDA36_001064</name>
</gene>
<dbReference type="InterPro" id="IPR001248">
    <property type="entry name" value="Pur-cyt_permease"/>
</dbReference>
<feature type="transmembrane region" description="Helical" evidence="6">
    <location>
        <begin position="66"/>
        <end position="91"/>
    </location>
</feature>
<sequence>MLVLCLWVLYQALDRVGGWSGLAAVTPAEQGGIAWATAVTIVVGTFVSGGTQTPNWSRFARRPWQGFTAALCAFPVFNLLMLFFGAIGAIAFQATDFVAVLLRLNLVAAAVLLLFFNVWTTQENTAYAFGVAGAELFNVPAKRPFIIGGVAVAIVLALTGIYEALPQYLVLLGILIPPLGGVIIGGHLFVWRGRLPRPDQIRFLSVRWSCATAYLLGLAVAFASEQLSLGLPPVHGIAAAILAVPAAEWVLRAAGVRTRHEELGEEPWNT</sequence>
<dbReference type="Gene3D" id="1.10.4160.10">
    <property type="entry name" value="Hydantoin permease"/>
    <property type="match status" value="1"/>
</dbReference>
<evidence type="ECO:0000256" key="3">
    <source>
        <dbReference type="ARBA" id="ARBA00022692"/>
    </source>
</evidence>